<reference evidence="1 2" key="1">
    <citation type="submission" date="2017-10" db="EMBL/GenBank/DDBJ databases">
        <title>Genome sequence of Caulobacter mirabilis FWC38.</title>
        <authorList>
            <person name="Fiebig A."/>
            <person name="Crosson S."/>
        </authorList>
    </citation>
    <scope>NUCLEOTIDE SEQUENCE [LARGE SCALE GENOMIC DNA]</scope>
    <source>
        <strain evidence="1 2">FWC 38</strain>
    </source>
</reference>
<proteinExistence type="predicted"/>
<evidence type="ECO:0000313" key="2">
    <source>
        <dbReference type="Proteomes" id="UP000228945"/>
    </source>
</evidence>
<sequence>MIVGVAGLAAGLAVGALVLDSQRPGRFRKRGWLEVAPEDDDRLVMADDLIKRGRLKNMTRAAVQKLLGAATPTDRFPGALAYRLGLERSYMPVDFEWLVIQFDGGDRVTQYWIATD</sequence>
<dbReference type="AlphaFoldDB" id="A0A2D2AW31"/>
<evidence type="ECO:0000313" key="1">
    <source>
        <dbReference type="EMBL" id="ATQ42196.1"/>
    </source>
</evidence>
<keyword evidence="2" id="KW-1185">Reference proteome</keyword>
<name>A0A2D2AW31_9CAUL</name>
<dbReference type="Proteomes" id="UP000228945">
    <property type="component" value="Chromosome"/>
</dbReference>
<protein>
    <submittedName>
        <fullName evidence="1">Uncharacterized protein</fullName>
    </submittedName>
</protein>
<dbReference type="KEGG" id="cmb:CSW64_07090"/>
<organism evidence="1 2">
    <name type="scientific">Caulobacter mirabilis</name>
    <dbReference type="NCBI Taxonomy" id="69666"/>
    <lineage>
        <taxon>Bacteria</taxon>
        <taxon>Pseudomonadati</taxon>
        <taxon>Pseudomonadota</taxon>
        <taxon>Alphaproteobacteria</taxon>
        <taxon>Caulobacterales</taxon>
        <taxon>Caulobacteraceae</taxon>
        <taxon>Caulobacter</taxon>
    </lineage>
</organism>
<dbReference type="EMBL" id="CP024201">
    <property type="protein sequence ID" value="ATQ42196.1"/>
    <property type="molecule type" value="Genomic_DNA"/>
</dbReference>
<accession>A0A2D2AW31</accession>
<gene>
    <name evidence="1" type="ORF">CSW64_07090</name>
</gene>